<dbReference type="EMBL" id="JACAZH010000018">
    <property type="protein sequence ID" value="KAF7346751.1"/>
    <property type="molecule type" value="Genomic_DNA"/>
</dbReference>
<proteinExistence type="predicted"/>
<dbReference type="AlphaFoldDB" id="A0A8H7CSR9"/>
<evidence type="ECO:0000313" key="1">
    <source>
        <dbReference type="EMBL" id="KAF7346751.1"/>
    </source>
</evidence>
<accession>A0A8H7CSR9</accession>
<reference evidence="1" key="1">
    <citation type="submission" date="2020-05" db="EMBL/GenBank/DDBJ databases">
        <title>Mycena genomes resolve the evolution of fungal bioluminescence.</title>
        <authorList>
            <person name="Tsai I.J."/>
        </authorList>
    </citation>
    <scope>NUCLEOTIDE SEQUENCE</scope>
    <source>
        <strain evidence="1">160909Yilan</strain>
    </source>
</reference>
<sequence length="922" mass="103314">MASRLPCSQIPPRLRSSAIFCALTSYPKTRRPFKATISATPAELERYDAEILRQPNELDRLTLERRTLAWYADGCRSVFSPIRRLPVEILAVIFGMCELRERHEYSEVWSQRPEVQQLAEEEVDRVSLRHLRQLAQVSSFWNCVIMETAKLWSTIIVDTSVWSECAVSVDTLLSMLDSSLNRGGDHALTIQVGVVNSHHRPVCELLSRHASRWRDVYFWSDIEASEYLAAAKGNLGRLEKLHIASGWEDVDAFKDAPLLADLSFYGHLYRVPNIPWSQIRKLTYWANGLFDASNCLEFLSLAPNLVDAVFTVDLQMVLSDHRWKARSSNVRSISFEMIIHDPLVVGQMLDSLTFPRAESFAFTPCLGAPPPLWPSQQFVTLTHRSQFSMHLTRLEIHALLTDEELLYCLAPLLKLEELVISDGALSDIVITDTLLQGLVCDNTASGCTSMIPRLRLLSLNSFLGFTDEVYLDLVVSRVRSIHSGGVDQFKPTCSTFETHLWWPLVRNREVSLEIATLWPRSLTYNLPAAHTDTLPPELIHAIVAEIHDTTSLKMCSLVAGIFLESCQRILFRSLMIAKDGDHVESLVLWSRLQQSPHLGLYFESLVCTLPSLNAPHAELNALCAVLDRLTNIRQCVLVGDAIQADRCQWHSLPSQLSAAILKFIQRPQLSQLHIFSIASLPGDVLAMCLAARTLSLVEVSVDTMTAADAVAPFSAAVENLSISCCPGAGGIVDILRSPQYSSNVAKIRNLWVEDRVGSKLIWTLAENLQHIRIDTDTDTGSLADFVSIPPQLSCLRSFEVALSFHERDDPSFVPILTSLAEAASATLQEICVTYAPMYGLQFNPSLVPQTMAGVEIAIVGCVGSPRIRWRLDPLRNPETFFDTFSASLVEGMPRLHKEGRLIVEKYSFDDESLFSWVERFAR</sequence>
<keyword evidence="2" id="KW-1185">Reference proteome</keyword>
<gene>
    <name evidence="1" type="ORF">MSAN_01813500</name>
</gene>
<comment type="caution">
    <text evidence="1">The sequence shown here is derived from an EMBL/GenBank/DDBJ whole genome shotgun (WGS) entry which is preliminary data.</text>
</comment>
<name>A0A8H7CSR9_9AGAR</name>
<dbReference type="Proteomes" id="UP000623467">
    <property type="component" value="Unassembled WGS sequence"/>
</dbReference>
<dbReference type="OrthoDB" id="3365698at2759"/>
<evidence type="ECO:0000313" key="2">
    <source>
        <dbReference type="Proteomes" id="UP000623467"/>
    </source>
</evidence>
<protein>
    <submittedName>
        <fullName evidence="1">F-box domain-containing protein</fullName>
    </submittedName>
</protein>
<organism evidence="1 2">
    <name type="scientific">Mycena sanguinolenta</name>
    <dbReference type="NCBI Taxonomy" id="230812"/>
    <lineage>
        <taxon>Eukaryota</taxon>
        <taxon>Fungi</taxon>
        <taxon>Dikarya</taxon>
        <taxon>Basidiomycota</taxon>
        <taxon>Agaricomycotina</taxon>
        <taxon>Agaricomycetes</taxon>
        <taxon>Agaricomycetidae</taxon>
        <taxon>Agaricales</taxon>
        <taxon>Marasmiineae</taxon>
        <taxon>Mycenaceae</taxon>
        <taxon>Mycena</taxon>
    </lineage>
</organism>